<feature type="compositionally biased region" description="Polar residues" evidence="3">
    <location>
        <begin position="215"/>
        <end position="225"/>
    </location>
</feature>
<dbReference type="InterPro" id="IPR035979">
    <property type="entry name" value="RBD_domain_sf"/>
</dbReference>
<dbReference type="InterPro" id="IPR052462">
    <property type="entry name" value="SLIRP/GR-RBP-like"/>
</dbReference>
<dbReference type="PANTHER" id="PTHR48027">
    <property type="entry name" value="HETEROGENEOUS NUCLEAR RIBONUCLEOPROTEIN 87F-RELATED"/>
    <property type="match status" value="1"/>
</dbReference>
<comment type="caution">
    <text evidence="5">The sequence shown here is derived from an EMBL/GenBank/DDBJ whole genome shotgun (WGS) entry which is preliminary data.</text>
</comment>
<feature type="compositionally biased region" description="Basic and acidic residues" evidence="3">
    <location>
        <begin position="308"/>
        <end position="344"/>
    </location>
</feature>
<evidence type="ECO:0000256" key="2">
    <source>
        <dbReference type="PROSITE-ProRule" id="PRU00176"/>
    </source>
</evidence>
<feature type="compositionally biased region" description="Basic residues" evidence="3">
    <location>
        <begin position="502"/>
        <end position="574"/>
    </location>
</feature>
<feature type="domain" description="RRM" evidence="4">
    <location>
        <begin position="589"/>
        <end position="667"/>
    </location>
</feature>
<feature type="compositionally biased region" description="Basic and acidic residues" evidence="3">
    <location>
        <begin position="481"/>
        <end position="501"/>
    </location>
</feature>
<evidence type="ECO:0000256" key="1">
    <source>
        <dbReference type="ARBA" id="ARBA00022884"/>
    </source>
</evidence>
<organism evidence="5 6">
    <name type="scientific">Panicum virgatum</name>
    <name type="common">Blackwell switchgrass</name>
    <dbReference type="NCBI Taxonomy" id="38727"/>
    <lineage>
        <taxon>Eukaryota</taxon>
        <taxon>Viridiplantae</taxon>
        <taxon>Streptophyta</taxon>
        <taxon>Embryophyta</taxon>
        <taxon>Tracheophyta</taxon>
        <taxon>Spermatophyta</taxon>
        <taxon>Magnoliopsida</taxon>
        <taxon>Liliopsida</taxon>
        <taxon>Poales</taxon>
        <taxon>Poaceae</taxon>
        <taxon>PACMAD clade</taxon>
        <taxon>Panicoideae</taxon>
        <taxon>Panicodae</taxon>
        <taxon>Paniceae</taxon>
        <taxon>Panicinae</taxon>
        <taxon>Panicum</taxon>
        <taxon>Panicum sect. Hiantes</taxon>
    </lineage>
</organism>
<evidence type="ECO:0000313" key="5">
    <source>
        <dbReference type="EMBL" id="KAG2645690.1"/>
    </source>
</evidence>
<keyword evidence="1 2" id="KW-0694">RNA-binding</keyword>
<dbReference type="AlphaFoldDB" id="A0A8T0WD09"/>
<dbReference type="Proteomes" id="UP000823388">
    <property type="component" value="Chromosome 2K"/>
</dbReference>
<feature type="compositionally biased region" description="Basic and acidic residues" evidence="3">
    <location>
        <begin position="244"/>
        <end position="258"/>
    </location>
</feature>
<name>A0A8T0WD09_PANVG</name>
<dbReference type="PROSITE" id="PS50102">
    <property type="entry name" value="RRM"/>
    <property type="match status" value="1"/>
</dbReference>
<dbReference type="InterPro" id="IPR012677">
    <property type="entry name" value="Nucleotide-bd_a/b_plait_sf"/>
</dbReference>
<dbReference type="GO" id="GO:0003723">
    <property type="term" value="F:RNA binding"/>
    <property type="evidence" value="ECO:0007669"/>
    <property type="project" value="UniProtKB-UniRule"/>
</dbReference>
<dbReference type="InterPro" id="IPR000504">
    <property type="entry name" value="RRM_dom"/>
</dbReference>
<feature type="region of interest" description="Disordered" evidence="3">
    <location>
        <begin position="215"/>
        <end position="234"/>
    </location>
</feature>
<feature type="compositionally biased region" description="Basic and acidic residues" evidence="3">
    <location>
        <begin position="360"/>
        <end position="396"/>
    </location>
</feature>
<evidence type="ECO:0000256" key="3">
    <source>
        <dbReference type="SAM" id="MobiDB-lite"/>
    </source>
</evidence>
<evidence type="ECO:0000313" key="6">
    <source>
        <dbReference type="Proteomes" id="UP000823388"/>
    </source>
</evidence>
<feature type="compositionally biased region" description="Basic residues" evidence="3">
    <location>
        <begin position="464"/>
        <end position="480"/>
    </location>
</feature>
<sequence length="670" mass="76508">MLVCIYCSHAILGCIELFRCIIDQVILYSHAIQIYSLLNIQMEYISPERNLEGTCGDPGPLFEDQDSSLLDHLDYQGGGIPQHESPTLNDGLLVDPADAIPYLSTDSLPFMNDQITCNVMKSASTSPESSLKQLQEPLNVESDIQNNASDQNIHNSNSVEQATSVDCDVHQNTEVIGAVLPPELPETNGTDTSNFQPEAAYSDVYHGDSLLTENSTKDCQLNNSSADDDEIPNSPVLQLENEDMEKLHETSHNEKSGSEDDQMNGRKSSPIDGRDKENFNTSAEQPPSWVRIEQENPGTRNGSSTPDNRFDSPPDRFARLERDTPSPDGRVSPDRFTRLERDTPSSDGRVSPPVRSPNAHHSEKMESKRHAKDVADLAHAESPPERHRSRSSEKHDPNRKRVSSRELSPHGQKRRRESRHGDRSPRRRSASPRRRSTPPRRSISPRRRSISPRRSSHKRDSPKRGGSPRRRHSPRRRESPRKRDSPRRRESPRKRDSPRRRDSPKRRRDSPRRRDKSRSRSPSRKHDRHRRGHDRSRSRSPHSRDHHRRSPRRHSPRRRSPSSSHRHRSPRRHWSPPANRKTGLGKPGKNLFIAGFSYAITERDLEKKFCKFGRVTSARVVRDKRTGDSRGFGFLSLEKDEDADAAIRACDETEWNGRIILVEKSKAPTW</sequence>
<gene>
    <name evidence="5" type="ORF">PVAP13_2KG437600</name>
</gene>
<evidence type="ECO:0000259" key="4">
    <source>
        <dbReference type="PROSITE" id="PS50102"/>
    </source>
</evidence>
<feature type="region of interest" description="Disordered" evidence="3">
    <location>
        <begin position="244"/>
        <end position="589"/>
    </location>
</feature>
<reference evidence="5" key="1">
    <citation type="submission" date="2020-05" db="EMBL/GenBank/DDBJ databases">
        <title>WGS assembly of Panicum virgatum.</title>
        <authorList>
            <person name="Lovell J.T."/>
            <person name="Jenkins J."/>
            <person name="Shu S."/>
            <person name="Juenger T.E."/>
            <person name="Schmutz J."/>
        </authorList>
    </citation>
    <scope>NUCLEOTIDE SEQUENCE</scope>
    <source>
        <strain evidence="5">AP13</strain>
    </source>
</reference>
<feature type="compositionally biased region" description="Polar residues" evidence="3">
    <location>
        <begin position="296"/>
        <end position="307"/>
    </location>
</feature>
<feature type="compositionally biased region" description="Basic residues" evidence="3">
    <location>
        <begin position="425"/>
        <end position="457"/>
    </location>
</feature>
<accession>A0A8T0WD09</accession>
<dbReference type="SUPFAM" id="SSF54928">
    <property type="entry name" value="RNA-binding domain, RBD"/>
    <property type="match status" value="1"/>
</dbReference>
<proteinExistence type="predicted"/>
<dbReference type="FunFam" id="3.30.70.330:FF:000535">
    <property type="entry name" value="Serine/arginine-rich splicing factor SR45a"/>
    <property type="match status" value="1"/>
</dbReference>
<dbReference type="EMBL" id="CM029039">
    <property type="protein sequence ID" value="KAG2645690.1"/>
    <property type="molecule type" value="Genomic_DNA"/>
</dbReference>
<protein>
    <recommendedName>
        <fullName evidence="4">RRM domain-containing protein</fullName>
    </recommendedName>
</protein>
<dbReference type="Pfam" id="PF00076">
    <property type="entry name" value="RRM_1"/>
    <property type="match status" value="1"/>
</dbReference>
<dbReference type="Gene3D" id="3.30.70.330">
    <property type="match status" value="1"/>
</dbReference>
<keyword evidence="6" id="KW-1185">Reference proteome</keyword>
<dbReference type="SMART" id="SM00360">
    <property type="entry name" value="RRM"/>
    <property type="match status" value="1"/>
</dbReference>